<reference evidence="1 2" key="1">
    <citation type="journal article" date="2024" name="Plant Biotechnol. J.">
        <title>Genome and CRISPR/Cas9 system of a widespread forest tree (Populus alba) in the world.</title>
        <authorList>
            <person name="Liu Y.J."/>
            <person name="Jiang P.F."/>
            <person name="Han X.M."/>
            <person name="Li X.Y."/>
            <person name="Wang H.M."/>
            <person name="Wang Y.J."/>
            <person name="Wang X.X."/>
            <person name="Zeng Q.Y."/>
        </authorList>
    </citation>
    <scope>NUCLEOTIDE SEQUENCE [LARGE SCALE GENOMIC DNA]</scope>
    <source>
        <strain evidence="2">cv. PAL-ZL1</strain>
    </source>
</reference>
<comment type="caution">
    <text evidence="1">The sequence shown here is derived from an EMBL/GenBank/DDBJ whole genome shotgun (WGS) entry which is preliminary data.</text>
</comment>
<proteinExistence type="predicted"/>
<accession>A0ACC4BSD3</accession>
<dbReference type="EMBL" id="RCHU02000008">
    <property type="protein sequence ID" value="KAL3581295.1"/>
    <property type="molecule type" value="Genomic_DNA"/>
</dbReference>
<organism evidence="1 2">
    <name type="scientific">Populus alba</name>
    <name type="common">White poplar</name>
    <dbReference type="NCBI Taxonomy" id="43335"/>
    <lineage>
        <taxon>Eukaryota</taxon>
        <taxon>Viridiplantae</taxon>
        <taxon>Streptophyta</taxon>
        <taxon>Embryophyta</taxon>
        <taxon>Tracheophyta</taxon>
        <taxon>Spermatophyta</taxon>
        <taxon>Magnoliopsida</taxon>
        <taxon>eudicotyledons</taxon>
        <taxon>Gunneridae</taxon>
        <taxon>Pentapetalae</taxon>
        <taxon>rosids</taxon>
        <taxon>fabids</taxon>
        <taxon>Malpighiales</taxon>
        <taxon>Salicaceae</taxon>
        <taxon>Saliceae</taxon>
        <taxon>Populus</taxon>
    </lineage>
</organism>
<evidence type="ECO:0000313" key="1">
    <source>
        <dbReference type="EMBL" id="KAL3581295.1"/>
    </source>
</evidence>
<evidence type="ECO:0000313" key="2">
    <source>
        <dbReference type="Proteomes" id="UP000309997"/>
    </source>
</evidence>
<keyword evidence="2" id="KW-1185">Reference proteome</keyword>
<sequence>MFHAGWTHDQDTLKAFVLSLLSSILLDQPGLRYMTIKNFLRSDVRPMLFLSFATTTWDESSGLRSKTG</sequence>
<protein>
    <submittedName>
        <fullName evidence="1">Uncharacterized protein</fullName>
    </submittedName>
</protein>
<name>A0ACC4BSD3_POPAL</name>
<gene>
    <name evidence="1" type="ORF">D5086_015627</name>
</gene>
<dbReference type="Proteomes" id="UP000309997">
    <property type="component" value="Unassembled WGS sequence"/>
</dbReference>